<dbReference type="AlphaFoldDB" id="A0A1F8BMK3"/>
<dbReference type="EMBL" id="MGHH01000007">
    <property type="protein sequence ID" value="OGM64899.1"/>
    <property type="molecule type" value="Genomic_DNA"/>
</dbReference>
<dbReference type="Pfam" id="PF18915">
    <property type="entry name" value="DUF5667"/>
    <property type="match status" value="1"/>
</dbReference>
<name>A0A1F8BMK3_9BACT</name>
<proteinExistence type="predicted"/>
<evidence type="ECO:0000259" key="1">
    <source>
        <dbReference type="Pfam" id="PF18915"/>
    </source>
</evidence>
<sequence length="157" mass="17877">MPRSKKIFFLISLLIIIGLFVLNAKSANPNNQPYYNAKRLYEKTLLALKTNPEKKLDYQLSLLDKRLSELSFIVLNGKSEHILKTSLRYSTTAGQSTEQVINNNLKGRSDGVKQKLESHLKVVDNLVANYPKDDGQKKFVIDASNYLKTYIIQLTTN</sequence>
<protein>
    <recommendedName>
        <fullName evidence="1">DUF5667 domain-containing protein</fullName>
    </recommendedName>
</protein>
<evidence type="ECO:0000313" key="2">
    <source>
        <dbReference type="EMBL" id="OGM64899.1"/>
    </source>
</evidence>
<comment type="caution">
    <text evidence="2">The sequence shown here is derived from an EMBL/GenBank/DDBJ whole genome shotgun (WGS) entry which is preliminary data.</text>
</comment>
<dbReference type="Proteomes" id="UP000176725">
    <property type="component" value="Unassembled WGS sequence"/>
</dbReference>
<gene>
    <name evidence="2" type="ORF">A2893_04565</name>
</gene>
<evidence type="ECO:0000313" key="3">
    <source>
        <dbReference type="Proteomes" id="UP000176725"/>
    </source>
</evidence>
<organism evidence="2 3">
    <name type="scientific">Candidatus Woesebacteria bacterium RIFCSPLOWO2_01_FULL_39_25</name>
    <dbReference type="NCBI Taxonomy" id="1802521"/>
    <lineage>
        <taxon>Bacteria</taxon>
        <taxon>Candidatus Woeseibacteriota</taxon>
    </lineage>
</organism>
<accession>A0A1F8BMK3</accession>
<dbReference type="STRING" id="1802521.A2893_04565"/>
<dbReference type="InterPro" id="IPR043725">
    <property type="entry name" value="DUF5667"/>
</dbReference>
<reference evidence="2 3" key="1">
    <citation type="journal article" date="2016" name="Nat. Commun.">
        <title>Thousands of microbial genomes shed light on interconnected biogeochemical processes in an aquifer system.</title>
        <authorList>
            <person name="Anantharaman K."/>
            <person name="Brown C.T."/>
            <person name="Hug L.A."/>
            <person name="Sharon I."/>
            <person name="Castelle C.J."/>
            <person name="Probst A.J."/>
            <person name="Thomas B.C."/>
            <person name="Singh A."/>
            <person name="Wilkins M.J."/>
            <person name="Karaoz U."/>
            <person name="Brodie E.L."/>
            <person name="Williams K.H."/>
            <person name="Hubbard S.S."/>
            <person name="Banfield J.F."/>
        </authorList>
    </citation>
    <scope>NUCLEOTIDE SEQUENCE [LARGE SCALE GENOMIC DNA]</scope>
</reference>
<feature type="domain" description="DUF5667" evidence="1">
    <location>
        <begin position="32"/>
        <end position="125"/>
    </location>
</feature>